<dbReference type="GO" id="GO:0005840">
    <property type="term" value="C:ribosome"/>
    <property type="evidence" value="ECO:0007669"/>
    <property type="project" value="UniProtKB-KW"/>
</dbReference>
<comment type="subunit">
    <text evidence="4">Part of the 50S ribosomal subunit. Contacts protein L29, and trigger factor when it is bound to the ribosome.</text>
</comment>
<dbReference type="InterPro" id="IPR012677">
    <property type="entry name" value="Nucleotide-bd_a/b_plait_sf"/>
</dbReference>
<keyword evidence="6" id="KW-1185">Reference proteome</keyword>
<protein>
    <recommendedName>
        <fullName evidence="4">Large ribosomal subunit protein uL23</fullName>
    </recommendedName>
</protein>
<dbReference type="AlphaFoldDB" id="A0A451EPK1"/>
<dbReference type="HAMAP" id="MF_01369_B">
    <property type="entry name" value="Ribosomal_uL23_B"/>
    <property type="match status" value="1"/>
</dbReference>
<comment type="similarity">
    <text evidence="1 4">Belongs to the universal ribosomal protein uL23 family.</text>
</comment>
<dbReference type="PANTHER" id="PTHR12059">
    <property type="entry name" value="RIBOSOMAL PROTEIN L23-RELATED"/>
    <property type="match status" value="1"/>
</dbReference>
<dbReference type="Pfam" id="PF00276">
    <property type="entry name" value="Ribosomal_L23"/>
    <property type="match status" value="1"/>
</dbReference>
<evidence type="ECO:0000256" key="3">
    <source>
        <dbReference type="ARBA" id="ARBA00023274"/>
    </source>
</evidence>
<dbReference type="InterPro" id="IPR013025">
    <property type="entry name" value="Ribosomal_uL23-like"/>
</dbReference>
<keyword evidence="4" id="KW-0699">rRNA-binding</keyword>
<keyword evidence="3 4" id="KW-0687">Ribonucleoprotein</keyword>
<evidence type="ECO:0000256" key="2">
    <source>
        <dbReference type="ARBA" id="ARBA00022980"/>
    </source>
</evidence>
<dbReference type="KEGG" id="emo:DM558_13570"/>
<evidence type="ECO:0000256" key="4">
    <source>
        <dbReference type="HAMAP-Rule" id="MF_01369"/>
    </source>
</evidence>
<dbReference type="GO" id="GO:1990904">
    <property type="term" value="C:ribonucleoprotein complex"/>
    <property type="evidence" value="ECO:0007669"/>
    <property type="project" value="UniProtKB-KW"/>
</dbReference>
<keyword evidence="4" id="KW-0694">RNA-binding</keyword>
<name>A0A451EPK1_9GAMM</name>
<dbReference type="GO" id="GO:0019843">
    <property type="term" value="F:rRNA binding"/>
    <property type="evidence" value="ECO:0007669"/>
    <property type="project" value="UniProtKB-UniRule"/>
</dbReference>
<keyword evidence="2 4" id="KW-0689">Ribosomal protein</keyword>
<dbReference type="InterPro" id="IPR012678">
    <property type="entry name" value="Ribosomal_uL23/eL15/eS24_sf"/>
</dbReference>
<organism evidence="5 6">
    <name type="scientific">Entomomonas moraniae</name>
    <dbReference type="NCBI Taxonomy" id="2213226"/>
    <lineage>
        <taxon>Bacteria</taxon>
        <taxon>Pseudomonadati</taxon>
        <taxon>Pseudomonadota</taxon>
        <taxon>Gammaproteobacteria</taxon>
        <taxon>Pseudomonadales</taxon>
        <taxon>Pseudomonadaceae</taxon>
        <taxon>Entomomonas</taxon>
    </lineage>
</organism>
<dbReference type="NCBIfam" id="NF004363">
    <property type="entry name" value="PRK05738.2-4"/>
    <property type="match status" value="1"/>
</dbReference>
<dbReference type="Gene3D" id="3.30.70.330">
    <property type="match status" value="1"/>
</dbReference>
<dbReference type="PANTHER" id="PTHR12059:SF5">
    <property type="entry name" value="LARGE RIBOSOMAL SUBUNIT PROTEIN UL23M"/>
    <property type="match status" value="1"/>
</dbReference>
<dbReference type="SUPFAM" id="SSF54189">
    <property type="entry name" value="Ribosomal proteins S24e, L23 and L15e"/>
    <property type="match status" value="1"/>
</dbReference>
<dbReference type="GO" id="GO:0003735">
    <property type="term" value="F:structural constituent of ribosome"/>
    <property type="evidence" value="ECO:0007669"/>
    <property type="project" value="InterPro"/>
</dbReference>
<proteinExistence type="inferred from homology"/>
<accession>A0A451EPK1</accession>
<evidence type="ECO:0000256" key="1">
    <source>
        <dbReference type="ARBA" id="ARBA00006700"/>
    </source>
</evidence>
<comment type="function">
    <text evidence="4">One of the early assembly proteins it binds 23S rRNA. One of the proteins that surrounds the polypeptide exit tunnel on the outside of the ribosome. Forms the main docking site for trigger factor binding to the ribosome.</text>
</comment>
<dbReference type="RefSeq" id="WP_109704045.1">
    <property type="nucleotide sequence ID" value="NZ_CP029822.1"/>
</dbReference>
<dbReference type="Proteomes" id="UP000273143">
    <property type="component" value="Chromosome"/>
</dbReference>
<dbReference type="GO" id="GO:0006412">
    <property type="term" value="P:translation"/>
    <property type="evidence" value="ECO:0007669"/>
    <property type="project" value="UniProtKB-UniRule"/>
</dbReference>
<evidence type="ECO:0000313" key="5">
    <source>
        <dbReference type="EMBL" id="AZS51733.1"/>
    </source>
</evidence>
<dbReference type="EMBL" id="CP029822">
    <property type="protein sequence ID" value="AZS51733.1"/>
    <property type="molecule type" value="Genomic_DNA"/>
</dbReference>
<sequence length="113" mass="12614">MSLEQARLFNVLLAPLHTEKSELILEEGGQDRIAFKVAASANKVEIKEAVEKLFKVEVAKVMTLNVKGKVKREMSGKTTRRVRFAKGKESDWKKAYVVLKPGSVIESLAAQDK</sequence>
<reference evidence="6" key="1">
    <citation type="submission" date="2018-06" db="EMBL/GenBank/DDBJ databases">
        <title>Complete genome of Pseudomonas insecticola strain QZS01.</title>
        <authorList>
            <person name="Wang J."/>
            <person name="Su Q."/>
        </authorList>
    </citation>
    <scope>NUCLEOTIDE SEQUENCE [LARGE SCALE GENOMIC DNA]</scope>
    <source>
        <strain evidence="6">QZS01</strain>
    </source>
</reference>
<gene>
    <name evidence="4" type="primary">rplW</name>
    <name evidence="5" type="ORF">DM558_13570</name>
</gene>
<evidence type="ECO:0000313" key="6">
    <source>
        <dbReference type="Proteomes" id="UP000273143"/>
    </source>
</evidence>